<feature type="compositionally biased region" description="Polar residues" evidence="1">
    <location>
        <begin position="510"/>
        <end position="520"/>
    </location>
</feature>
<evidence type="ECO:0000313" key="2">
    <source>
        <dbReference type="EMBL" id="KAJ2921920.1"/>
    </source>
</evidence>
<dbReference type="Pfam" id="PF07173">
    <property type="entry name" value="GRDP-like"/>
    <property type="match status" value="1"/>
</dbReference>
<dbReference type="OrthoDB" id="2684236at2759"/>
<dbReference type="Proteomes" id="UP001140091">
    <property type="component" value="Unassembled WGS sequence"/>
</dbReference>
<protein>
    <submittedName>
        <fullName evidence="2">Uncharacterized protein</fullName>
    </submittedName>
</protein>
<name>A0A9W8M7Q7_9AGAR</name>
<comment type="caution">
    <text evidence="2">The sequence shown here is derived from an EMBL/GenBank/DDBJ whole genome shotgun (WGS) entry which is preliminary data.</text>
</comment>
<feature type="compositionally biased region" description="Low complexity" evidence="1">
    <location>
        <begin position="562"/>
        <end position="574"/>
    </location>
</feature>
<dbReference type="EMBL" id="JANBPK010001535">
    <property type="protein sequence ID" value="KAJ2921920.1"/>
    <property type="molecule type" value="Genomic_DNA"/>
</dbReference>
<proteinExistence type="predicted"/>
<feature type="non-terminal residue" evidence="2">
    <location>
        <position position="1"/>
    </location>
</feature>
<dbReference type="PANTHER" id="PTHR34365">
    <property type="entry name" value="ENOLASE (DUF1399)"/>
    <property type="match status" value="1"/>
</dbReference>
<dbReference type="AlphaFoldDB" id="A0A9W8M7Q7"/>
<keyword evidence="3" id="KW-1185">Reference proteome</keyword>
<reference evidence="2" key="1">
    <citation type="submission" date="2022-06" db="EMBL/GenBank/DDBJ databases">
        <title>Genome Sequence of Candolleomyces eurysporus.</title>
        <authorList>
            <person name="Buettner E."/>
        </authorList>
    </citation>
    <scope>NUCLEOTIDE SEQUENCE</scope>
    <source>
        <strain evidence="2">VTCC 930004</strain>
    </source>
</reference>
<feature type="compositionally biased region" description="Basic and acidic residues" evidence="1">
    <location>
        <begin position="528"/>
        <end position="540"/>
    </location>
</feature>
<organism evidence="2 3">
    <name type="scientific">Candolleomyces eurysporus</name>
    <dbReference type="NCBI Taxonomy" id="2828524"/>
    <lineage>
        <taxon>Eukaryota</taxon>
        <taxon>Fungi</taxon>
        <taxon>Dikarya</taxon>
        <taxon>Basidiomycota</taxon>
        <taxon>Agaricomycotina</taxon>
        <taxon>Agaricomycetes</taxon>
        <taxon>Agaricomycetidae</taxon>
        <taxon>Agaricales</taxon>
        <taxon>Agaricineae</taxon>
        <taxon>Psathyrellaceae</taxon>
        <taxon>Candolleomyces</taxon>
    </lineage>
</organism>
<accession>A0A9W8M7Q7</accession>
<dbReference type="PANTHER" id="PTHR34365:SF7">
    <property type="entry name" value="GLYCINE-RICH DOMAIN-CONTAINING PROTEIN 1"/>
    <property type="match status" value="1"/>
</dbReference>
<sequence length="671" mass="74542">MDAITVDPYEPTFPRTFSIGRKQTGGPLVDIPQLKSHLAVLNAFVELKERVDSDSGSNHGLERPGQVLEWPSFVGLAVERFDKWVKSLEIDDYEIALEDILPPNDVLMVWHSYMLNPRWYAEDGLRLEICRPLVRIGMKLEDEFERLTLIVNSEPTQARVLRFEERVSLPFDPTESMQIMRGTTIQCPRCRYQKITVPYFSPDGTGYLQSDFRTECPGPSCQQFGITKEMLCAEKLAESLSRFGMTPDTFLPGTWLSESPQASRLMGLKIIKTIRRAYGVSPTELTAITFESRPTVRAVNSKLRRKLLDDTNYSLSGLKELLGKSKSLGRIMSAHSTPKAYSVDLVGAVLRQGDFIDKIAKLGWTRPGYTDSPRITPTLMNAVARYHAFLDLLSTGSESLLVPTLDIDLVWHTHQLMPEKYHNDCMNSLGRFIDHDDKVDIVSLSTAFDETYKAWTSRFGVSYTCCGCPPPSQDSLSERIKKGLPSKAQSNTILLDAIQDTAMTHASDHNGVQFTSSQNKKTSKAARKKYEEHQVKVEKRSTKRNTLTSSDDEAETKCPHDSPFLSGPPSLSGSAEENGSGGCALLHKIIDSDACGCTNGTDIGGGCSTSGWGWGTGSWGPDVGFGTSSPNDDIFGLKALNNGAKEWAGDDWAGDGKKWWGRRLRDLNRLL</sequence>
<evidence type="ECO:0000313" key="3">
    <source>
        <dbReference type="Proteomes" id="UP001140091"/>
    </source>
</evidence>
<feature type="region of interest" description="Disordered" evidence="1">
    <location>
        <begin position="508"/>
        <end position="578"/>
    </location>
</feature>
<gene>
    <name evidence="2" type="ORF">H1R20_g15175</name>
</gene>
<dbReference type="InterPro" id="IPR009836">
    <property type="entry name" value="GRDP-like"/>
</dbReference>
<evidence type="ECO:0000256" key="1">
    <source>
        <dbReference type="SAM" id="MobiDB-lite"/>
    </source>
</evidence>